<organism evidence="2 3">
    <name type="scientific">Capronia coronata CBS 617.96</name>
    <dbReference type="NCBI Taxonomy" id="1182541"/>
    <lineage>
        <taxon>Eukaryota</taxon>
        <taxon>Fungi</taxon>
        <taxon>Dikarya</taxon>
        <taxon>Ascomycota</taxon>
        <taxon>Pezizomycotina</taxon>
        <taxon>Eurotiomycetes</taxon>
        <taxon>Chaetothyriomycetidae</taxon>
        <taxon>Chaetothyriales</taxon>
        <taxon>Herpotrichiellaceae</taxon>
        <taxon>Capronia</taxon>
    </lineage>
</organism>
<dbReference type="EMBL" id="AMWN01000006">
    <property type="protein sequence ID" value="EXJ83511.1"/>
    <property type="molecule type" value="Genomic_DNA"/>
</dbReference>
<reference evidence="2 3" key="1">
    <citation type="submission" date="2013-03" db="EMBL/GenBank/DDBJ databases">
        <title>The Genome Sequence of Capronia coronata CBS 617.96.</title>
        <authorList>
            <consortium name="The Broad Institute Genomics Platform"/>
            <person name="Cuomo C."/>
            <person name="de Hoog S."/>
            <person name="Gorbushina A."/>
            <person name="Walker B."/>
            <person name="Young S.K."/>
            <person name="Zeng Q."/>
            <person name="Gargeya S."/>
            <person name="Fitzgerald M."/>
            <person name="Haas B."/>
            <person name="Abouelleil A."/>
            <person name="Allen A.W."/>
            <person name="Alvarado L."/>
            <person name="Arachchi H.M."/>
            <person name="Berlin A.M."/>
            <person name="Chapman S.B."/>
            <person name="Gainer-Dewar J."/>
            <person name="Goldberg J."/>
            <person name="Griggs A."/>
            <person name="Gujja S."/>
            <person name="Hansen M."/>
            <person name="Howarth C."/>
            <person name="Imamovic A."/>
            <person name="Ireland A."/>
            <person name="Larimer J."/>
            <person name="McCowan C."/>
            <person name="Murphy C."/>
            <person name="Pearson M."/>
            <person name="Poon T.W."/>
            <person name="Priest M."/>
            <person name="Roberts A."/>
            <person name="Saif S."/>
            <person name="Shea T."/>
            <person name="Sisk P."/>
            <person name="Sykes S."/>
            <person name="Wortman J."/>
            <person name="Nusbaum C."/>
            <person name="Birren B."/>
        </authorList>
    </citation>
    <scope>NUCLEOTIDE SEQUENCE [LARGE SCALE GENOMIC DNA]</scope>
    <source>
        <strain evidence="2 3">CBS 617.96</strain>
    </source>
</reference>
<protein>
    <submittedName>
        <fullName evidence="2">Uncharacterized protein</fullName>
    </submittedName>
</protein>
<dbReference type="HOGENOM" id="CLU_1677646_0_0_1"/>
<comment type="caution">
    <text evidence="2">The sequence shown here is derived from an EMBL/GenBank/DDBJ whole genome shotgun (WGS) entry which is preliminary data.</text>
</comment>
<feature type="region of interest" description="Disordered" evidence="1">
    <location>
        <begin position="40"/>
        <end position="157"/>
    </location>
</feature>
<gene>
    <name evidence="2" type="ORF">A1O1_07134</name>
</gene>
<feature type="compositionally biased region" description="Low complexity" evidence="1">
    <location>
        <begin position="49"/>
        <end position="60"/>
    </location>
</feature>
<proteinExistence type="predicted"/>
<feature type="compositionally biased region" description="Low complexity" evidence="1">
    <location>
        <begin position="68"/>
        <end position="83"/>
    </location>
</feature>
<sequence length="157" mass="16080">MSRQVPRLQLFGGDHRSSAWFGLAKLLMHDEYLRVEAIRRSRRGRAKRASQSVATQTSAAEGNVPNVPAGSDADAGTGDPPAIAGGGDAAGDAAAGSPSSEENEADGGSGEEGREHGVDDEAEGDGRGRGRESDNHSLGVDSHEDTEASGSPGASRE</sequence>
<feature type="compositionally biased region" description="Low complexity" evidence="1">
    <location>
        <begin position="90"/>
        <end position="100"/>
    </location>
</feature>
<keyword evidence="3" id="KW-1185">Reference proteome</keyword>
<evidence type="ECO:0000313" key="3">
    <source>
        <dbReference type="Proteomes" id="UP000019484"/>
    </source>
</evidence>
<evidence type="ECO:0000313" key="2">
    <source>
        <dbReference type="EMBL" id="EXJ83511.1"/>
    </source>
</evidence>
<dbReference type="RefSeq" id="XP_007726197.1">
    <property type="nucleotide sequence ID" value="XM_007728007.1"/>
</dbReference>
<dbReference type="Proteomes" id="UP000019484">
    <property type="component" value="Unassembled WGS sequence"/>
</dbReference>
<dbReference type="OrthoDB" id="4161793at2759"/>
<dbReference type="AlphaFoldDB" id="W9Y2Q6"/>
<name>W9Y2Q6_9EURO</name>
<evidence type="ECO:0000256" key="1">
    <source>
        <dbReference type="SAM" id="MobiDB-lite"/>
    </source>
</evidence>
<accession>W9Y2Q6</accession>
<feature type="compositionally biased region" description="Basic and acidic residues" evidence="1">
    <location>
        <begin position="111"/>
        <end position="146"/>
    </location>
</feature>
<dbReference type="GeneID" id="19161996"/>